<name>A0ABV3CZ02_STREX</name>
<feature type="compositionally biased region" description="Low complexity" evidence="1">
    <location>
        <begin position="183"/>
        <end position="230"/>
    </location>
</feature>
<keyword evidence="3" id="KW-0378">Hydrolase</keyword>
<gene>
    <name evidence="3" type="ORF">AB0A76_18330</name>
</gene>
<feature type="domain" description="Type VII secretion system protein EssD-like" evidence="2">
    <location>
        <begin position="454"/>
        <end position="528"/>
    </location>
</feature>
<dbReference type="GO" id="GO:0004519">
    <property type="term" value="F:endonuclease activity"/>
    <property type="evidence" value="ECO:0007669"/>
    <property type="project" value="UniProtKB-KW"/>
</dbReference>
<dbReference type="Gene3D" id="3.40.570.10">
    <property type="entry name" value="Extracellular Endonuclease, subunit A"/>
    <property type="match status" value="1"/>
</dbReference>
<organism evidence="3 4">
    <name type="scientific">Streptomyces exfoliatus</name>
    <name type="common">Streptomyces hydrogenans</name>
    <dbReference type="NCBI Taxonomy" id="1905"/>
    <lineage>
        <taxon>Bacteria</taxon>
        <taxon>Bacillati</taxon>
        <taxon>Actinomycetota</taxon>
        <taxon>Actinomycetes</taxon>
        <taxon>Kitasatosporales</taxon>
        <taxon>Streptomycetaceae</taxon>
        <taxon>Streptomyces</taxon>
    </lineage>
</organism>
<evidence type="ECO:0000256" key="1">
    <source>
        <dbReference type="SAM" id="MobiDB-lite"/>
    </source>
</evidence>
<dbReference type="InterPro" id="IPR044927">
    <property type="entry name" value="Endonuclea_NS_2"/>
</dbReference>
<sequence length="551" mass="57323">MGLLLTACIPGGSDETNGDGAKDAFMEAATALSASPAVGYHMRMPGMTMQMRSTRDGSATGTITLGGTRTSVLTVGGKTYVRWQNGLLGGPASRPGQASMLKDKWVTGSVASGMGRTLTPKQLGETLTQQLAQPDSHFPSRDTTVTIEGKPAWKASTPTSDVYVTTTAPHRVLRITPKGPGAASIPGLPSLPGSGPNPAADLPSSAPSPSERASRSQARRQPAAPASAAPGQIDLDQMDTRAVDDLFNDLVSNTKQLKKNSVDLSYQFDTQGKAAFTGCGPGSCTVTMTVSSTFVSTNVKPPKNIDAMMTVSMTGGGTPVGGCATSGSLPVNGTGSLSCTNTSPAWSSWYNRARNQRGTHVYTALAQVVGRALSEATVDYLIEELLRRHEEYQREHVDTGTPTASPSRTDSCTPQAPTYGPLDAGRGTSGSVVLCDPPPGGSAASVDPRGFVSGTHDRGHLIGDRFGGSGSTLSNIVTLYTRMNQVVMRTCENRVADLVKAEDPVDYTVTANYVPGQVIPASITLTAKGSKGTLFTKTIPNTPTAGHVCKK</sequence>
<protein>
    <submittedName>
        <fullName evidence="3">DNA/RNA non-specific endonuclease</fullName>
    </submittedName>
</protein>
<evidence type="ECO:0000313" key="4">
    <source>
        <dbReference type="Proteomes" id="UP001551210"/>
    </source>
</evidence>
<dbReference type="EMBL" id="JBEZAM010000023">
    <property type="protein sequence ID" value="MEU7295151.1"/>
    <property type="molecule type" value="Genomic_DNA"/>
</dbReference>
<evidence type="ECO:0000313" key="3">
    <source>
        <dbReference type="EMBL" id="MEU7295151.1"/>
    </source>
</evidence>
<keyword evidence="4" id="KW-1185">Reference proteome</keyword>
<proteinExistence type="predicted"/>
<feature type="region of interest" description="Disordered" evidence="1">
    <location>
        <begin position="393"/>
        <end position="430"/>
    </location>
</feature>
<dbReference type="Pfam" id="PF13930">
    <property type="entry name" value="Endonuclea_NS_2"/>
    <property type="match status" value="1"/>
</dbReference>
<comment type="caution">
    <text evidence="3">The sequence shown here is derived from an EMBL/GenBank/DDBJ whole genome shotgun (WGS) entry which is preliminary data.</text>
</comment>
<keyword evidence="3" id="KW-0255">Endonuclease</keyword>
<dbReference type="InterPro" id="IPR044929">
    <property type="entry name" value="DNA/RNA_non-sp_Endonuclease_sf"/>
</dbReference>
<dbReference type="RefSeq" id="WP_359209174.1">
    <property type="nucleotide sequence ID" value="NZ_JBEZAM010000023.1"/>
</dbReference>
<feature type="compositionally biased region" description="Polar residues" evidence="1">
    <location>
        <begin position="400"/>
        <end position="416"/>
    </location>
</feature>
<dbReference type="Proteomes" id="UP001551210">
    <property type="component" value="Unassembled WGS sequence"/>
</dbReference>
<accession>A0ABV3CZ02</accession>
<evidence type="ECO:0000259" key="2">
    <source>
        <dbReference type="Pfam" id="PF13930"/>
    </source>
</evidence>
<keyword evidence="3" id="KW-0540">Nuclease</keyword>
<feature type="region of interest" description="Disordered" evidence="1">
    <location>
        <begin position="174"/>
        <end position="235"/>
    </location>
</feature>
<reference evidence="3 4" key="1">
    <citation type="submission" date="2024-06" db="EMBL/GenBank/DDBJ databases">
        <title>The Natural Products Discovery Center: Release of the First 8490 Sequenced Strains for Exploring Actinobacteria Biosynthetic Diversity.</title>
        <authorList>
            <person name="Kalkreuter E."/>
            <person name="Kautsar S.A."/>
            <person name="Yang D."/>
            <person name="Bader C.D."/>
            <person name="Teijaro C.N."/>
            <person name="Fluegel L."/>
            <person name="Davis C.M."/>
            <person name="Simpson J.R."/>
            <person name="Lauterbach L."/>
            <person name="Steele A.D."/>
            <person name="Gui C."/>
            <person name="Meng S."/>
            <person name="Li G."/>
            <person name="Viehrig K."/>
            <person name="Ye F."/>
            <person name="Su P."/>
            <person name="Kiefer A.F."/>
            <person name="Nichols A."/>
            <person name="Cepeda A.J."/>
            <person name="Yan W."/>
            <person name="Fan B."/>
            <person name="Jiang Y."/>
            <person name="Adhikari A."/>
            <person name="Zheng C.-J."/>
            <person name="Schuster L."/>
            <person name="Cowan T.M."/>
            <person name="Smanski M.J."/>
            <person name="Chevrette M.G."/>
            <person name="De Carvalho L.P.S."/>
            <person name="Shen B."/>
        </authorList>
    </citation>
    <scope>NUCLEOTIDE SEQUENCE [LARGE SCALE GENOMIC DNA]</scope>
    <source>
        <strain evidence="3 4">NPDC045705</strain>
    </source>
</reference>